<dbReference type="InParanoid" id="L5L7M4"/>
<proteinExistence type="predicted"/>
<gene>
    <name evidence="4" type="ORF">PAL_GLEAN10000038</name>
</gene>
<feature type="region of interest" description="Disordered" evidence="2">
    <location>
        <begin position="1"/>
        <end position="27"/>
    </location>
</feature>
<dbReference type="SUPFAM" id="SSF54452">
    <property type="entry name" value="MHC antigen-recognition domain"/>
    <property type="match status" value="1"/>
</dbReference>
<dbReference type="InterPro" id="IPR037055">
    <property type="entry name" value="MHC_I-like_Ag-recog_sf"/>
</dbReference>
<dbReference type="eggNOG" id="ENOG502RQEK">
    <property type="taxonomic scope" value="Eukaryota"/>
</dbReference>
<evidence type="ECO:0000313" key="4">
    <source>
        <dbReference type="EMBL" id="ELK19642.1"/>
    </source>
</evidence>
<dbReference type="InterPro" id="IPR011161">
    <property type="entry name" value="MHC_I-like_Ag-recog"/>
</dbReference>
<dbReference type="Pfam" id="PF00129">
    <property type="entry name" value="MHC_I"/>
    <property type="match status" value="1"/>
</dbReference>
<evidence type="ECO:0000259" key="3">
    <source>
        <dbReference type="Pfam" id="PF00129"/>
    </source>
</evidence>
<protein>
    <submittedName>
        <fullName evidence="4">CHLA class I histocompatibility antigen, A-5 alpha chain</fullName>
    </submittedName>
</protein>
<dbReference type="EMBL" id="KB031501">
    <property type="protein sequence ID" value="ELK19642.1"/>
    <property type="molecule type" value="Genomic_DNA"/>
</dbReference>
<organism evidence="4 5">
    <name type="scientific">Pteropus alecto</name>
    <name type="common">Black flying fox</name>
    <dbReference type="NCBI Taxonomy" id="9402"/>
    <lineage>
        <taxon>Eukaryota</taxon>
        <taxon>Metazoa</taxon>
        <taxon>Chordata</taxon>
        <taxon>Craniata</taxon>
        <taxon>Vertebrata</taxon>
        <taxon>Euteleostomi</taxon>
        <taxon>Mammalia</taxon>
        <taxon>Eutheria</taxon>
        <taxon>Laurasiatheria</taxon>
        <taxon>Chiroptera</taxon>
        <taxon>Yinpterochiroptera</taxon>
        <taxon>Pteropodoidea</taxon>
        <taxon>Pteropodidae</taxon>
        <taxon>Pteropodinae</taxon>
        <taxon>Pteropus</taxon>
    </lineage>
</organism>
<dbReference type="STRING" id="9402.L5L7M4"/>
<name>L5L7M4_PTEAL</name>
<accession>L5L7M4</accession>
<feature type="compositionally biased region" description="Basic residues" evidence="2">
    <location>
        <begin position="61"/>
        <end position="71"/>
    </location>
</feature>
<evidence type="ECO:0000313" key="5">
    <source>
        <dbReference type="Proteomes" id="UP000010552"/>
    </source>
</evidence>
<reference evidence="5" key="1">
    <citation type="journal article" date="2013" name="Science">
        <title>Comparative analysis of bat genomes provides insight into the evolution of flight and immunity.</title>
        <authorList>
            <person name="Zhang G."/>
            <person name="Cowled C."/>
            <person name="Shi Z."/>
            <person name="Huang Z."/>
            <person name="Bishop-Lilly K.A."/>
            <person name="Fang X."/>
            <person name="Wynne J.W."/>
            <person name="Xiong Z."/>
            <person name="Baker M.L."/>
            <person name="Zhao W."/>
            <person name="Tachedjian M."/>
            <person name="Zhu Y."/>
            <person name="Zhou P."/>
            <person name="Jiang X."/>
            <person name="Ng J."/>
            <person name="Yang L."/>
            <person name="Wu L."/>
            <person name="Xiao J."/>
            <person name="Feng Y."/>
            <person name="Chen Y."/>
            <person name="Sun X."/>
            <person name="Zhang Y."/>
            <person name="Marsh G.A."/>
            <person name="Crameri G."/>
            <person name="Broder C.C."/>
            <person name="Frey K.G."/>
            <person name="Wang L.F."/>
            <person name="Wang J."/>
        </authorList>
    </citation>
    <scope>NUCLEOTIDE SEQUENCE [LARGE SCALE GENOMIC DNA]</scope>
</reference>
<evidence type="ECO:0000256" key="2">
    <source>
        <dbReference type="SAM" id="MobiDB-lite"/>
    </source>
</evidence>
<feature type="region of interest" description="Disordered" evidence="2">
    <location>
        <begin position="39"/>
        <end position="89"/>
    </location>
</feature>
<dbReference type="Proteomes" id="UP000010552">
    <property type="component" value="Unassembled WGS sequence"/>
</dbReference>
<sequence length="101" mass="11841">MERPWVEQEDPQYWERETQISRNNAETFRVDFKTLRGYYNQSEAGERRDGPRSRPPSPRTGRGRPRVRARASPRGCGTRREEPAGTPRVSLSVWVRSLRRG</sequence>
<dbReference type="InterPro" id="IPR011162">
    <property type="entry name" value="MHC_I/II-like_Ag-recog"/>
</dbReference>
<dbReference type="AlphaFoldDB" id="L5L7M4"/>
<keyword evidence="5" id="KW-1185">Reference proteome</keyword>
<keyword evidence="1" id="KW-0325">Glycoprotein</keyword>
<feature type="domain" description="MHC class I-like antigen recognition-like" evidence="3">
    <location>
        <begin position="3"/>
        <end position="45"/>
    </location>
</feature>
<dbReference type="Gene3D" id="3.30.500.10">
    <property type="entry name" value="MHC class I-like antigen recognition-like"/>
    <property type="match status" value="1"/>
</dbReference>
<evidence type="ECO:0000256" key="1">
    <source>
        <dbReference type="ARBA" id="ARBA00023180"/>
    </source>
</evidence>